<evidence type="ECO:0000313" key="3">
    <source>
        <dbReference type="Proteomes" id="UP000501421"/>
    </source>
</evidence>
<feature type="region of interest" description="Disordered" evidence="1">
    <location>
        <begin position="73"/>
        <end position="93"/>
    </location>
</feature>
<reference evidence="3" key="1">
    <citation type="journal article" date="2020" name="Microbiol. Resour. Announc.">
        <title>Complete Genome Sequence of Geobacillus sp. Strain E55-1, Isolated from Mine Geyser in Japan.</title>
        <authorList>
            <person name="Miyazaki K."/>
            <person name="Hase E."/>
            <person name="Tokito N."/>
        </authorList>
    </citation>
    <scope>NUCLEOTIDE SEQUENCE [LARGE SCALE GENOMIC DNA]</scope>
    <source>
        <strain evidence="3">E55-1</strain>
    </source>
</reference>
<sequence>MTDPRFDLCGFPESGAGEASPVARLRQEAESKCCSFVSFPTAPSENKGFCALAILDEKGGSAYSREKGGWRVHDERFHPADPPRNGGTSPCLY</sequence>
<protein>
    <submittedName>
        <fullName evidence="2">Uncharacterized protein</fullName>
    </submittedName>
</protein>
<accession>A0A679FU18</accession>
<evidence type="ECO:0000256" key="1">
    <source>
        <dbReference type="SAM" id="MobiDB-lite"/>
    </source>
</evidence>
<dbReference type="Proteomes" id="UP000501421">
    <property type="component" value="Chromosome"/>
</dbReference>
<dbReference type="EMBL" id="AP022557">
    <property type="protein sequence ID" value="BBW96254.1"/>
    <property type="molecule type" value="Genomic_DNA"/>
</dbReference>
<gene>
    <name evidence="2" type="ORF">GsuE55_10870</name>
</gene>
<keyword evidence="3" id="KW-1185">Reference proteome</keyword>
<organism evidence="2 3">
    <name type="scientific">Geobacillus subterraneus</name>
    <dbReference type="NCBI Taxonomy" id="129338"/>
    <lineage>
        <taxon>Bacteria</taxon>
        <taxon>Bacillati</taxon>
        <taxon>Bacillota</taxon>
        <taxon>Bacilli</taxon>
        <taxon>Bacillales</taxon>
        <taxon>Anoxybacillaceae</taxon>
        <taxon>Geobacillus</taxon>
    </lineage>
</organism>
<proteinExistence type="predicted"/>
<dbReference type="AlphaFoldDB" id="A0A679FU18"/>
<name>A0A679FU18_9BACL</name>
<evidence type="ECO:0000313" key="2">
    <source>
        <dbReference type="EMBL" id="BBW96254.1"/>
    </source>
</evidence>